<protein>
    <submittedName>
        <fullName evidence="7">Rhomboid family intramembrane serine protease</fullName>
    </submittedName>
</protein>
<dbReference type="GO" id="GO:0016020">
    <property type="term" value="C:membrane"/>
    <property type="evidence" value="ECO:0007669"/>
    <property type="project" value="UniProtKB-SubCell"/>
</dbReference>
<dbReference type="SUPFAM" id="SSF144091">
    <property type="entry name" value="Rhomboid-like"/>
    <property type="match status" value="1"/>
</dbReference>
<feature type="transmembrane region" description="Helical" evidence="5">
    <location>
        <begin position="185"/>
        <end position="206"/>
    </location>
</feature>
<comment type="subcellular location">
    <subcellularLocation>
        <location evidence="1">Membrane</location>
        <topology evidence="1">Multi-pass membrane protein</topology>
    </subcellularLocation>
</comment>
<keyword evidence="7" id="KW-0645">Protease</keyword>
<dbReference type="Pfam" id="PF01694">
    <property type="entry name" value="Rhomboid"/>
    <property type="match status" value="1"/>
</dbReference>
<dbReference type="InterPro" id="IPR035952">
    <property type="entry name" value="Rhomboid-like_sf"/>
</dbReference>
<feature type="domain" description="Peptidase S54 rhomboid" evidence="6">
    <location>
        <begin position="56"/>
        <end position="234"/>
    </location>
</feature>
<evidence type="ECO:0000313" key="7">
    <source>
        <dbReference type="EMBL" id="KAA5537159.1"/>
    </source>
</evidence>
<reference evidence="7 8" key="1">
    <citation type="submission" date="2019-09" db="EMBL/GenBank/DDBJ databases">
        <title>Genome sequence and assembly of Taibaiella sp.</title>
        <authorList>
            <person name="Chhetri G."/>
        </authorList>
    </citation>
    <scope>NUCLEOTIDE SEQUENCE [LARGE SCALE GENOMIC DNA]</scope>
    <source>
        <strain evidence="7 8">KVB11</strain>
    </source>
</reference>
<evidence type="ECO:0000313" key="8">
    <source>
        <dbReference type="Proteomes" id="UP000323632"/>
    </source>
</evidence>
<dbReference type="InterPro" id="IPR022764">
    <property type="entry name" value="Peptidase_S54_rhomboid_dom"/>
</dbReference>
<evidence type="ECO:0000259" key="6">
    <source>
        <dbReference type="Pfam" id="PF01694"/>
    </source>
</evidence>
<dbReference type="AlphaFoldDB" id="A0A5M6CVC3"/>
<keyword evidence="3 5" id="KW-1133">Transmembrane helix</keyword>
<keyword evidence="4 5" id="KW-0472">Membrane</keyword>
<comment type="caution">
    <text evidence="7">The sequence shown here is derived from an EMBL/GenBank/DDBJ whole genome shotgun (WGS) entry which is preliminary data.</text>
</comment>
<dbReference type="Proteomes" id="UP000323632">
    <property type="component" value="Unassembled WGS sequence"/>
</dbReference>
<feature type="transmembrane region" description="Helical" evidence="5">
    <location>
        <begin position="15"/>
        <end position="33"/>
    </location>
</feature>
<evidence type="ECO:0000256" key="5">
    <source>
        <dbReference type="SAM" id="Phobius"/>
    </source>
</evidence>
<dbReference type="EMBL" id="VWSH01000001">
    <property type="protein sequence ID" value="KAA5537159.1"/>
    <property type="molecule type" value="Genomic_DNA"/>
</dbReference>
<evidence type="ECO:0000256" key="4">
    <source>
        <dbReference type="ARBA" id="ARBA00023136"/>
    </source>
</evidence>
<keyword evidence="7" id="KW-0378">Hydrolase</keyword>
<dbReference type="PANTHER" id="PTHR43066:SF11">
    <property type="entry name" value="PEPTIDASE S54 RHOMBOID DOMAIN-CONTAINING PROTEIN"/>
    <property type="match status" value="1"/>
</dbReference>
<name>A0A5M6CVC3_9BACT</name>
<feature type="transmembrane region" description="Helical" evidence="5">
    <location>
        <begin position="218"/>
        <end position="236"/>
    </location>
</feature>
<feature type="transmembrane region" description="Helical" evidence="5">
    <location>
        <begin position="156"/>
        <end position="178"/>
    </location>
</feature>
<keyword evidence="2 5" id="KW-0812">Transmembrane</keyword>
<dbReference type="RefSeq" id="WP_150031735.1">
    <property type="nucleotide sequence ID" value="NZ_VWSH01000001.1"/>
</dbReference>
<dbReference type="Gene3D" id="1.20.1540.10">
    <property type="entry name" value="Rhomboid-like"/>
    <property type="match status" value="1"/>
</dbReference>
<dbReference type="PANTHER" id="PTHR43066">
    <property type="entry name" value="RHOMBOID-RELATED PROTEIN"/>
    <property type="match status" value="1"/>
</dbReference>
<evidence type="ECO:0000256" key="3">
    <source>
        <dbReference type="ARBA" id="ARBA00022989"/>
    </source>
</evidence>
<organism evidence="7 8">
    <name type="scientific">Taibaiella lutea</name>
    <dbReference type="NCBI Taxonomy" id="2608001"/>
    <lineage>
        <taxon>Bacteria</taxon>
        <taxon>Pseudomonadati</taxon>
        <taxon>Bacteroidota</taxon>
        <taxon>Chitinophagia</taxon>
        <taxon>Chitinophagales</taxon>
        <taxon>Chitinophagaceae</taxon>
        <taxon>Taibaiella</taxon>
    </lineage>
</organism>
<keyword evidence="8" id="KW-1185">Reference proteome</keyword>
<dbReference type="GO" id="GO:0006508">
    <property type="term" value="P:proteolysis"/>
    <property type="evidence" value="ECO:0007669"/>
    <property type="project" value="UniProtKB-KW"/>
</dbReference>
<feature type="transmembrane region" description="Helical" evidence="5">
    <location>
        <begin position="72"/>
        <end position="89"/>
    </location>
</feature>
<evidence type="ECO:0000256" key="2">
    <source>
        <dbReference type="ARBA" id="ARBA00022692"/>
    </source>
</evidence>
<proteinExistence type="predicted"/>
<dbReference type="GO" id="GO:0004252">
    <property type="term" value="F:serine-type endopeptidase activity"/>
    <property type="evidence" value="ECO:0007669"/>
    <property type="project" value="InterPro"/>
</dbReference>
<feature type="transmembrane region" description="Helical" evidence="5">
    <location>
        <begin position="98"/>
        <end position="119"/>
    </location>
</feature>
<sequence>MNEYRPGGFQILPPVVKNLLIINVLVYAATYILQKTHIVDLDYYLALFHWSSPLFKPWQIVTHMFMHDQSNITHLLFNMFALWMFGSAIENTLGPKKFLIFYFVCGIGAAICYSLVFTWENAADIQWFHQLSNLQQHQIVDQLVATKYGPKQAFPMVSPMLGASGAIFGLLFAFGYLFPDAMIYLYFFVPIKAKYFVAIYAAIELFSGIRNNPADNVAHFAHIGGMIFAYLLLLFWKKSKRFVRY</sequence>
<accession>A0A5M6CVC3</accession>
<gene>
    <name evidence="7" type="ORF">F0919_05665</name>
</gene>
<evidence type="ECO:0000256" key="1">
    <source>
        <dbReference type="ARBA" id="ARBA00004141"/>
    </source>
</evidence>